<organism evidence="3 4">
    <name type="scientific">[Candida] subhashii</name>
    <dbReference type="NCBI Taxonomy" id="561895"/>
    <lineage>
        <taxon>Eukaryota</taxon>
        <taxon>Fungi</taxon>
        <taxon>Dikarya</taxon>
        <taxon>Ascomycota</taxon>
        <taxon>Saccharomycotina</taxon>
        <taxon>Pichiomycetes</taxon>
        <taxon>Debaryomycetaceae</taxon>
        <taxon>Spathaspora</taxon>
    </lineage>
</organism>
<dbReference type="Pfam" id="PF00155">
    <property type="entry name" value="Aminotran_1_2"/>
    <property type="match status" value="1"/>
</dbReference>
<protein>
    <submittedName>
        <fullName evidence="3">YEY2</fullName>
    </submittedName>
</protein>
<dbReference type="GO" id="GO:0047536">
    <property type="term" value="F:2-aminoadipate transaminase activity"/>
    <property type="evidence" value="ECO:0007669"/>
    <property type="project" value="TreeGrafter"/>
</dbReference>
<evidence type="ECO:0000313" key="3">
    <source>
        <dbReference type="EMBL" id="KAG7665615.1"/>
    </source>
</evidence>
<sequence>MSKPIINFFKGHPSRELLPTKAIASTFQKILLESDYLEYDTDPSNQHPLQYGTDPGNLDIRKILSNWLDTKYGKTGGYIDPNCINLTAGASYGVANILASVTDSCRITKLAFIVTPTYYLINGSFLDLGFDESNMVAIKETPEQEYDLDIEELERRLELESKDLESADDGREINIIEDPVRGDRKLYRFVMYLVPTFSNPGGITYSLKTRHKLIELARRYDMLIISDDVYDFLDYKEQNHPPIATFSQLDKDSLPSYKTYGNTISNATFSKILAPGLRVGWQHTPTSKLVSQLAITGANKSGGTPAQLSTFVVGEMIKSGKADEIIEDFKRVYKKRARVVIESIGKYLPKSTKVYGGDGGYFFWIILPEIEDHSLIVKELQRDHNVILAGGENFEVAGDSQDWGKCCVRLSISFLSEEEIEEGIKIWGSVIRKHYGDLY</sequence>
<dbReference type="PANTHER" id="PTHR42858">
    <property type="entry name" value="AMINOTRANSFERASE"/>
    <property type="match status" value="1"/>
</dbReference>
<dbReference type="Proteomes" id="UP000694255">
    <property type="component" value="Unassembled WGS sequence"/>
</dbReference>
<dbReference type="AlphaFoldDB" id="A0A8J5V0V5"/>
<keyword evidence="4" id="KW-1185">Reference proteome</keyword>
<dbReference type="EMBL" id="JAGSYN010000048">
    <property type="protein sequence ID" value="KAG7665615.1"/>
    <property type="molecule type" value="Genomic_DNA"/>
</dbReference>
<dbReference type="OrthoDB" id="7042322at2759"/>
<feature type="domain" description="Aminotransferase class I/classII large" evidence="2">
    <location>
        <begin position="135"/>
        <end position="424"/>
    </location>
</feature>
<evidence type="ECO:0000259" key="2">
    <source>
        <dbReference type="Pfam" id="PF00155"/>
    </source>
</evidence>
<gene>
    <name evidence="3" type="ORF">J8A68_000821</name>
</gene>
<accession>A0A8J5V0V5</accession>
<name>A0A8J5V0V5_9ASCO</name>
<keyword evidence="1" id="KW-0175">Coiled coil</keyword>
<dbReference type="PANTHER" id="PTHR42858:SF1">
    <property type="entry name" value="LD15494P"/>
    <property type="match status" value="1"/>
</dbReference>
<feature type="coiled-coil region" evidence="1">
    <location>
        <begin position="143"/>
        <end position="170"/>
    </location>
</feature>
<dbReference type="CDD" id="cd00609">
    <property type="entry name" value="AAT_like"/>
    <property type="match status" value="1"/>
</dbReference>
<dbReference type="GeneID" id="73467622"/>
<dbReference type="InterPro" id="IPR004839">
    <property type="entry name" value="Aminotransferase_I/II_large"/>
</dbReference>
<comment type="caution">
    <text evidence="3">The sequence shown here is derived from an EMBL/GenBank/DDBJ whole genome shotgun (WGS) entry which is preliminary data.</text>
</comment>
<evidence type="ECO:0000313" key="4">
    <source>
        <dbReference type="Proteomes" id="UP000694255"/>
    </source>
</evidence>
<evidence type="ECO:0000256" key="1">
    <source>
        <dbReference type="SAM" id="Coils"/>
    </source>
</evidence>
<proteinExistence type="predicted"/>
<reference evidence="3 4" key="1">
    <citation type="journal article" date="2021" name="DNA Res.">
        <title>Genome analysis of Candida subhashii reveals its hybrid nature and dual mitochondrial genome conformations.</title>
        <authorList>
            <person name="Mixao V."/>
            <person name="Hegedusova E."/>
            <person name="Saus E."/>
            <person name="Pryszcz L.P."/>
            <person name="Cillingova A."/>
            <person name="Nosek J."/>
            <person name="Gabaldon T."/>
        </authorList>
    </citation>
    <scope>NUCLEOTIDE SEQUENCE [LARGE SCALE GENOMIC DNA]</scope>
    <source>
        <strain evidence="3 4">CBS 10753</strain>
    </source>
</reference>
<dbReference type="RefSeq" id="XP_049265847.1">
    <property type="nucleotide sequence ID" value="XM_049410537.1"/>
</dbReference>
<dbReference type="GO" id="GO:0030170">
    <property type="term" value="F:pyridoxal phosphate binding"/>
    <property type="evidence" value="ECO:0007669"/>
    <property type="project" value="InterPro"/>
</dbReference>